<sequence length="160" mass="16872">MVEFAPVEIVSSLAHHRDGAIRVVLHLPTLAHPSTDTVPVRLASGERSFRVPATATPAEPGISLEFSVRTQRLGRGVWTLAMRPAVGERLVPIEARLLTGRGQPIALIPGPVPATRLAAPVPAASAPPAAPAAGPVTRVAARARRLLGRGVRRLRGGVWR</sequence>
<reference evidence="1" key="1">
    <citation type="submission" date="2015-08" db="EMBL/GenBank/DDBJ databases">
        <authorList>
            <person name="Babu N.S."/>
            <person name="Beckwith C.J."/>
            <person name="Beseler K.G."/>
            <person name="Brison A."/>
            <person name="Carone J.V."/>
            <person name="Caskin T.P."/>
            <person name="Diamond M."/>
            <person name="Durham M.E."/>
            <person name="Foxe J.M."/>
            <person name="Go M."/>
            <person name="Henderson B.A."/>
            <person name="Jones I.B."/>
            <person name="McGettigan J.A."/>
            <person name="Micheletti S.J."/>
            <person name="Nasrallah M.E."/>
            <person name="Ortiz D."/>
            <person name="Piller C.R."/>
            <person name="Privatt S.R."/>
            <person name="Schneider S.L."/>
            <person name="Sharp S."/>
            <person name="Smith T.C."/>
            <person name="Stanton J.D."/>
            <person name="Ullery H.E."/>
            <person name="Wilson R.J."/>
            <person name="Serrano M.G."/>
            <person name="Buck G."/>
            <person name="Lee V."/>
            <person name="Wang Y."/>
            <person name="Carvalho R."/>
            <person name="Voegtly L."/>
            <person name="Shi R."/>
            <person name="Duckworth R."/>
            <person name="Johnson A."/>
            <person name="Loviza R."/>
            <person name="Walstead R."/>
            <person name="Shah Z."/>
            <person name="Kiflezghi M."/>
            <person name="Wade K."/>
            <person name="Ball S.L."/>
            <person name="Bradley K.W."/>
            <person name="Asai D.J."/>
            <person name="Bowman C.A."/>
            <person name="Russell D.A."/>
            <person name="Pope W.H."/>
            <person name="Jacobs-Sera D."/>
            <person name="Hendrix R.W."/>
            <person name="Hatfull G.F."/>
        </authorList>
    </citation>
    <scope>NUCLEOTIDE SEQUENCE</scope>
</reference>
<protein>
    <submittedName>
        <fullName evidence="1">Uncharacterized protein</fullName>
    </submittedName>
</protein>
<organism evidence="1">
    <name type="scientific">metagenome</name>
    <dbReference type="NCBI Taxonomy" id="256318"/>
    <lineage>
        <taxon>unclassified sequences</taxon>
        <taxon>metagenomes</taxon>
    </lineage>
</organism>
<accession>A0A2P2BXG2</accession>
<proteinExistence type="predicted"/>
<gene>
    <name evidence="1" type="ORF">NOCA2170002</name>
</gene>
<dbReference type="EMBL" id="CZKA01000009">
    <property type="protein sequence ID" value="CUR54430.1"/>
    <property type="molecule type" value="Genomic_DNA"/>
</dbReference>
<dbReference type="AlphaFoldDB" id="A0A2P2BXG2"/>
<evidence type="ECO:0000313" key="1">
    <source>
        <dbReference type="EMBL" id="CUR54430.1"/>
    </source>
</evidence>
<name>A0A2P2BXG2_9ZZZZ</name>